<dbReference type="PANTHER" id="PTHR24104:SF47">
    <property type="entry name" value="E3 UBIQUITIN-PROTEIN LIGASE NHLRC1"/>
    <property type="match status" value="1"/>
</dbReference>
<dbReference type="PANTHER" id="PTHR24104">
    <property type="entry name" value="E3 UBIQUITIN-PROTEIN LIGASE NHLRC1-RELATED"/>
    <property type="match status" value="1"/>
</dbReference>
<keyword evidence="5" id="KW-1185">Reference proteome</keyword>
<dbReference type="OrthoDB" id="10039644at2759"/>
<dbReference type="InterPro" id="IPR011042">
    <property type="entry name" value="6-blade_b-propeller_TolB-like"/>
</dbReference>
<evidence type="ECO:0000256" key="1">
    <source>
        <dbReference type="ARBA" id="ARBA00022737"/>
    </source>
</evidence>
<dbReference type="InterPro" id="IPR050952">
    <property type="entry name" value="TRIM-NHL_E3_ligases"/>
</dbReference>
<evidence type="ECO:0000256" key="2">
    <source>
        <dbReference type="PROSITE-ProRule" id="PRU00504"/>
    </source>
</evidence>
<feature type="repeat" description="NHL" evidence="2">
    <location>
        <begin position="305"/>
        <end position="348"/>
    </location>
</feature>
<sequence length="408" mass="46196">MLKHNFTSFDFSLSDKDMEKIEEKQVMEVFSTDVEQKCIYPSNPKFKEKRSTSFSLLPFRLKQKSKRKRCVSTSDIAEIEEHVSEPESDKVMLSDDFSTSSSEGEDSDCGHVNISFEQEVNGHALLYKTFGCHGTREGNIKDGSDISYLDKGRCIVADLLNCRLNIFSKSGRNTLTIQNEDTIEPWGIAIHEDIVLVTSRRKKLVLKLSQTGDFEESSFGDSLFQDPCGIATTQDHRIIITDIQAMKVSIHDWSGKWLDDICLPDNHDLQFKTPRYVTVSPLGDIIVSDSGNHQIYIFSSSGNFKKTFGCYGSNDGQLKVPYGICCDKFGNIFVADHYNDRISFFSKDGEFVRQVVTKHDGIFHPQGISISPDMKLFITHGSLKACEVKVFNLISRFKEKDVIPVFHL</sequence>
<dbReference type="Gene3D" id="2.120.10.30">
    <property type="entry name" value="TolB, C-terminal domain"/>
    <property type="match status" value="2"/>
</dbReference>
<dbReference type="GO" id="GO:0043161">
    <property type="term" value="P:proteasome-mediated ubiquitin-dependent protein catabolic process"/>
    <property type="evidence" value="ECO:0007669"/>
    <property type="project" value="TreeGrafter"/>
</dbReference>
<dbReference type="SUPFAM" id="SSF101898">
    <property type="entry name" value="NHL repeat"/>
    <property type="match status" value="1"/>
</dbReference>
<evidence type="ECO:0000256" key="3">
    <source>
        <dbReference type="SAM" id="MobiDB-lite"/>
    </source>
</evidence>
<dbReference type="GO" id="GO:0061630">
    <property type="term" value="F:ubiquitin protein ligase activity"/>
    <property type="evidence" value="ECO:0007669"/>
    <property type="project" value="TreeGrafter"/>
</dbReference>
<feature type="region of interest" description="Disordered" evidence="3">
    <location>
        <begin position="81"/>
        <end position="108"/>
    </location>
</feature>
<comment type="caution">
    <text evidence="4">The sequence shown here is derived from an EMBL/GenBank/DDBJ whole genome shotgun (WGS) entry which is preliminary data.</text>
</comment>
<dbReference type="InterPro" id="IPR001258">
    <property type="entry name" value="NHL_repeat"/>
</dbReference>
<reference evidence="4" key="1">
    <citation type="submission" date="2018-11" db="EMBL/GenBank/DDBJ databases">
        <authorList>
            <person name="Alioto T."/>
            <person name="Alioto T."/>
        </authorList>
    </citation>
    <scope>NUCLEOTIDE SEQUENCE</scope>
</reference>
<evidence type="ECO:0000313" key="5">
    <source>
        <dbReference type="Proteomes" id="UP000596742"/>
    </source>
</evidence>
<organism evidence="4 5">
    <name type="scientific">Mytilus galloprovincialis</name>
    <name type="common">Mediterranean mussel</name>
    <dbReference type="NCBI Taxonomy" id="29158"/>
    <lineage>
        <taxon>Eukaryota</taxon>
        <taxon>Metazoa</taxon>
        <taxon>Spiralia</taxon>
        <taxon>Lophotrochozoa</taxon>
        <taxon>Mollusca</taxon>
        <taxon>Bivalvia</taxon>
        <taxon>Autobranchia</taxon>
        <taxon>Pteriomorphia</taxon>
        <taxon>Mytilida</taxon>
        <taxon>Mytiloidea</taxon>
        <taxon>Mytilidae</taxon>
        <taxon>Mytilinae</taxon>
        <taxon>Mytilus</taxon>
    </lineage>
</organism>
<evidence type="ECO:0000313" key="4">
    <source>
        <dbReference type="EMBL" id="VDI33001.1"/>
    </source>
</evidence>
<proteinExistence type="predicted"/>
<protein>
    <submittedName>
        <fullName evidence="4">Tripartite motif-containing protein 2/3</fullName>
    </submittedName>
</protein>
<dbReference type="EMBL" id="UYJE01004981">
    <property type="protein sequence ID" value="VDI33001.1"/>
    <property type="molecule type" value="Genomic_DNA"/>
</dbReference>
<feature type="compositionally biased region" description="Basic and acidic residues" evidence="3">
    <location>
        <begin position="81"/>
        <end position="93"/>
    </location>
</feature>
<feature type="repeat" description="NHL" evidence="2">
    <location>
        <begin position="267"/>
        <end position="301"/>
    </location>
</feature>
<accession>A0A8B6EG30</accession>
<dbReference type="AlphaFoldDB" id="A0A8B6EG30"/>
<keyword evidence="1" id="KW-0677">Repeat</keyword>
<dbReference type="GO" id="GO:0000209">
    <property type="term" value="P:protein polyubiquitination"/>
    <property type="evidence" value="ECO:0007669"/>
    <property type="project" value="TreeGrafter"/>
</dbReference>
<gene>
    <name evidence="4" type="ORF">MGAL_10B072089</name>
</gene>
<dbReference type="PROSITE" id="PS51125">
    <property type="entry name" value="NHL"/>
    <property type="match status" value="2"/>
</dbReference>
<dbReference type="Proteomes" id="UP000596742">
    <property type="component" value="Unassembled WGS sequence"/>
</dbReference>
<dbReference type="CDD" id="cd05819">
    <property type="entry name" value="NHL"/>
    <property type="match status" value="1"/>
</dbReference>
<name>A0A8B6EG30_MYTGA</name>
<dbReference type="Pfam" id="PF01436">
    <property type="entry name" value="NHL"/>
    <property type="match status" value="1"/>
</dbReference>